<keyword evidence="1" id="KW-0677">Repeat</keyword>
<dbReference type="InterPro" id="IPR051309">
    <property type="entry name" value="ABCF_ATPase"/>
</dbReference>
<dbReference type="Pfam" id="PF12848">
    <property type="entry name" value="ABC_tran_Xtn"/>
    <property type="match status" value="1"/>
</dbReference>
<evidence type="ECO:0000256" key="5">
    <source>
        <dbReference type="SAM" id="Coils"/>
    </source>
</evidence>
<dbReference type="PROSITE" id="PS00211">
    <property type="entry name" value="ABC_TRANSPORTER_1"/>
    <property type="match status" value="2"/>
</dbReference>
<sequence>MAHTAHPRAAPCARAAHRAPGARAPNALSHSRVFTLVRSSRGAISGYNSLNRNHVSGGSYSFGSFGPSTSQFECRLRATSSAEAEVSEAASSSASAEQPDEESNNASKNGAAAPKNGKTTTNASTTSSSSSSSASKKKGSSGGVTSGVRLEDVAIAFRSQQVLDGVTWEVKAGERVGLVGINGAGKTTQLSIIVGDLEPDRGSVIKARPDMKIAYLTQEFDVDPTRTVKEEFASAQKEQVEVLRKLEETQKQLEEVGDDMETMGTLLDELEVLNRRADALNVDRLDASIRKMMPELGFNETDAERLVASFSGGWQMRMCLGKILLQEPDLLLLDEPTNHLDLEAIEWLEAYLKKQDVPMVIVSHDREFLDNLCTKVVATDRGKASTYQGNYSDMMRQRDAAIAQQWAKYERQQKEIKRQRDMIDRLSGGGQAGRASSAQKQLDKFLESEELVEKPFVEKDRFFRFPAMERSGKDVLNITNLTHGYPGAGRPLFDALNLEVTRGERVAFVGPNGAGKSTLLKLILGREEAQMPDGLDREVSDLGNITVGTHHIVWNYFFQNQAEALDLDLTVENTLVETTDGEKNLGELKALMGQLQFKGDAMHKKVKFLSGGEKARVALAKFMCTPATLLILDEPTNHLDIPSKEALEQALQAFDGTVICVSHDRFFLKKVATRIVEIKDSDVKDFEGDYTSYLSKDAKAAKRDTKREEKRVKAERDATKAKSKMSKAEKMKLKKEKAKSFNQGGGGKKKGSKNSGRWN</sequence>
<keyword evidence="5" id="KW-0175">Coiled coil</keyword>
<dbReference type="PROSITE" id="PS50893">
    <property type="entry name" value="ABC_TRANSPORTER_2"/>
    <property type="match status" value="2"/>
</dbReference>
<dbReference type="GO" id="GO:0005524">
    <property type="term" value="F:ATP binding"/>
    <property type="evidence" value="ECO:0007669"/>
    <property type="project" value="UniProtKB-KW"/>
</dbReference>
<dbReference type="SUPFAM" id="SSF52540">
    <property type="entry name" value="P-loop containing nucleoside triphosphate hydrolases"/>
    <property type="match status" value="2"/>
</dbReference>
<evidence type="ECO:0000313" key="8">
    <source>
        <dbReference type="EMBL" id="GHP02482.1"/>
    </source>
</evidence>
<dbReference type="PANTHER" id="PTHR42855:SF1">
    <property type="entry name" value="ABC TRANSPORTER DOMAIN-CONTAINING PROTEIN"/>
    <property type="match status" value="1"/>
</dbReference>
<evidence type="ECO:0000256" key="2">
    <source>
        <dbReference type="ARBA" id="ARBA00022741"/>
    </source>
</evidence>
<dbReference type="FunFam" id="3.40.50.300:FF:000309">
    <property type="entry name" value="ABC transporter ATP-binding protein"/>
    <property type="match status" value="1"/>
</dbReference>
<name>A0A830H7B9_9CHLO</name>
<dbReference type="AlphaFoldDB" id="A0A830H7B9"/>
<protein>
    <recommendedName>
        <fullName evidence="7">ABC transporter domain-containing protein</fullName>
    </recommendedName>
</protein>
<keyword evidence="9" id="KW-1185">Reference proteome</keyword>
<dbReference type="Pfam" id="PF00005">
    <property type="entry name" value="ABC_tran"/>
    <property type="match status" value="2"/>
</dbReference>
<proteinExistence type="inferred from homology"/>
<dbReference type="FunFam" id="3.40.50.300:FF:000011">
    <property type="entry name" value="Putative ABC transporter ATP-binding component"/>
    <property type="match status" value="1"/>
</dbReference>
<reference evidence="8" key="1">
    <citation type="submission" date="2020-10" db="EMBL/GenBank/DDBJ databases">
        <title>Unveiling of a novel bifunctional photoreceptor, Dualchrome1, isolated from a cosmopolitan green alga.</title>
        <authorList>
            <person name="Suzuki S."/>
            <person name="Kawachi M."/>
        </authorList>
    </citation>
    <scope>NUCLEOTIDE SEQUENCE</scope>
    <source>
        <strain evidence="8">NIES 2893</strain>
    </source>
</reference>
<dbReference type="Proteomes" id="UP000660262">
    <property type="component" value="Unassembled WGS sequence"/>
</dbReference>
<dbReference type="GO" id="GO:0016887">
    <property type="term" value="F:ATP hydrolysis activity"/>
    <property type="evidence" value="ECO:0007669"/>
    <property type="project" value="InterPro"/>
</dbReference>
<dbReference type="SMART" id="SM00382">
    <property type="entry name" value="AAA"/>
    <property type="match status" value="2"/>
</dbReference>
<dbReference type="InterPro" id="IPR027417">
    <property type="entry name" value="P-loop_NTPase"/>
</dbReference>
<dbReference type="InterPro" id="IPR003439">
    <property type="entry name" value="ABC_transporter-like_ATP-bd"/>
</dbReference>
<feature type="region of interest" description="Disordered" evidence="6">
    <location>
        <begin position="1"/>
        <end position="24"/>
    </location>
</feature>
<accession>A0A830H7B9</accession>
<evidence type="ECO:0000256" key="6">
    <source>
        <dbReference type="SAM" id="MobiDB-lite"/>
    </source>
</evidence>
<feature type="domain" description="ABC transporter" evidence="7">
    <location>
        <begin position="476"/>
        <end position="705"/>
    </location>
</feature>
<feature type="coiled-coil region" evidence="5">
    <location>
        <begin position="232"/>
        <end position="263"/>
    </location>
</feature>
<dbReference type="OrthoDB" id="2110130at2759"/>
<evidence type="ECO:0000259" key="7">
    <source>
        <dbReference type="PROSITE" id="PS50893"/>
    </source>
</evidence>
<feature type="compositionally biased region" description="Low complexity" evidence="6">
    <location>
        <begin position="115"/>
        <end position="134"/>
    </location>
</feature>
<organism evidence="8 9">
    <name type="scientific">Pycnococcus provasolii</name>
    <dbReference type="NCBI Taxonomy" id="41880"/>
    <lineage>
        <taxon>Eukaryota</taxon>
        <taxon>Viridiplantae</taxon>
        <taxon>Chlorophyta</taxon>
        <taxon>Pseudoscourfieldiophyceae</taxon>
        <taxon>Pseudoscourfieldiales</taxon>
        <taxon>Pycnococcaceae</taxon>
        <taxon>Pycnococcus</taxon>
    </lineage>
</organism>
<keyword evidence="2" id="KW-0547">Nucleotide-binding</keyword>
<dbReference type="InterPro" id="IPR017871">
    <property type="entry name" value="ABC_transporter-like_CS"/>
</dbReference>
<dbReference type="GO" id="GO:0003676">
    <property type="term" value="F:nucleic acid binding"/>
    <property type="evidence" value="ECO:0007669"/>
    <property type="project" value="UniProtKB-ARBA"/>
</dbReference>
<feature type="region of interest" description="Disordered" evidence="6">
    <location>
        <begin position="701"/>
        <end position="759"/>
    </location>
</feature>
<feature type="region of interest" description="Disordered" evidence="6">
    <location>
        <begin position="85"/>
        <end position="145"/>
    </location>
</feature>
<gene>
    <name evidence="8" type="ORF">PPROV_000123900</name>
</gene>
<evidence type="ECO:0000256" key="3">
    <source>
        <dbReference type="ARBA" id="ARBA00022840"/>
    </source>
</evidence>
<feature type="domain" description="ABC transporter" evidence="7">
    <location>
        <begin position="148"/>
        <end position="406"/>
    </location>
</feature>
<feature type="compositionally biased region" description="Low complexity" evidence="6">
    <location>
        <begin position="85"/>
        <end position="97"/>
    </location>
</feature>
<dbReference type="InterPro" id="IPR032781">
    <property type="entry name" value="ABC_tran_Xtn"/>
</dbReference>
<dbReference type="PANTHER" id="PTHR42855">
    <property type="entry name" value="ABC TRANSPORTER ATP-BINDING SUBUNIT"/>
    <property type="match status" value="1"/>
</dbReference>
<feature type="compositionally biased region" description="Basic and acidic residues" evidence="6">
    <location>
        <begin position="701"/>
        <end position="731"/>
    </location>
</feature>
<keyword evidence="3" id="KW-0067">ATP-binding</keyword>
<evidence type="ECO:0000256" key="4">
    <source>
        <dbReference type="ARBA" id="ARBA00061344"/>
    </source>
</evidence>
<dbReference type="Gene3D" id="3.40.50.300">
    <property type="entry name" value="P-loop containing nucleotide triphosphate hydrolases"/>
    <property type="match status" value="2"/>
</dbReference>
<dbReference type="CDD" id="cd03221">
    <property type="entry name" value="ABCF_EF-3"/>
    <property type="match status" value="2"/>
</dbReference>
<evidence type="ECO:0000313" key="9">
    <source>
        <dbReference type="Proteomes" id="UP000660262"/>
    </source>
</evidence>
<dbReference type="InterPro" id="IPR003593">
    <property type="entry name" value="AAA+_ATPase"/>
</dbReference>
<comment type="caution">
    <text evidence="8">The sequence shown here is derived from an EMBL/GenBank/DDBJ whole genome shotgun (WGS) entry which is preliminary data.</text>
</comment>
<evidence type="ECO:0000256" key="1">
    <source>
        <dbReference type="ARBA" id="ARBA00022737"/>
    </source>
</evidence>
<dbReference type="EMBL" id="BNJQ01000003">
    <property type="protein sequence ID" value="GHP02482.1"/>
    <property type="molecule type" value="Genomic_DNA"/>
</dbReference>
<comment type="similarity">
    <text evidence="4">Belongs to the ABC transporter superfamily. ABCF family. EF3 (TC 3.A.1.121) subfamily.</text>
</comment>